<protein>
    <submittedName>
        <fullName evidence="3">Chromosomal replication initiator DnaA</fullName>
    </submittedName>
</protein>
<dbReference type="InterPro" id="IPR027417">
    <property type="entry name" value="P-loop_NTPase"/>
</dbReference>
<dbReference type="Gene3D" id="1.10.8.60">
    <property type="match status" value="1"/>
</dbReference>
<feature type="domain" description="Hda lid" evidence="2">
    <location>
        <begin position="141"/>
        <end position="193"/>
    </location>
</feature>
<evidence type="ECO:0000313" key="3">
    <source>
        <dbReference type="EMBL" id="QNQ11259.1"/>
    </source>
</evidence>
<dbReference type="SUPFAM" id="SSF52540">
    <property type="entry name" value="P-loop containing nucleoside triphosphate hydrolases"/>
    <property type="match status" value="1"/>
</dbReference>
<evidence type="ECO:0000256" key="1">
    <source>
        <dbReference type="SAM" id="MobiDB-lite"/>
    </source>
</evidence>
<accession>A0A7H0LNK6</accession>
<dbReference type="Pfam" id="PF22688">
    <property type="entry name" value="Hda_lid"/>
    <property type="match status" value="1"/>
</dbReference>
<dbReference type="Proteomes" id="UP000516148">
    <property type="component" value="Chromosome"/>
</dbReference>
<feature type="region of interest" description="Disordered" evidence="1">
    <location>
        <begin position="200"/>
        <end position="231"/>
    </location>
</feature>
<evidence type="ECO:0000259" key="2">
    <source>
        <dbReference type="Pfam" id="PF22688"/>
    </source>
</evidence>
<organism evidence="3 4">
    <name type="scientific">Sphingomonas alpina</name>
    <dbReference type="NCBI Taxonomy" id="653931"/>
    <lineage>
        <taxon>Bacteria</taxon>
        <taxon>Pseudomonadati</taxon>
        <taxon>Pseudomonadota</taxon>
        <taxon>Alphaproteobacteria</taxon>
        <taxon>Sphingomonadales</taxon>
        <taxon>Sphingomonadaceae</taxon>
        <taxon>Sphingomonas</taxon>
    </lineage>
</organism>
<dbReference type="RefSeq" id="WP_187763542.1">
    <property type="nucleotide sequence ID" value="NZ_CP061038.1"/>
</dbReference>
<name>A0A7H0LNK6_9SPHN</name>
<evidence type="ECO:0000313" key="4">
    <source>
        <dbReference type="Proteomes" id="UP000516148"/>
    </source>
</evidence>
<feature type="compositionally biased region" description="Basic and acidic residues" evidence="1">
    <location>
        <begin position="220"/>
        <end position="231"/>
    </location>
</feature>
<dbReference type="EMBL" id="CP061038">
    <property type="protein sequence ID" value="QNQ11259.1"/>
    <property type="molecule type" value="Genomic_DNA"/>
</dbReference>
<sequence>MSQIALPFEWPADPRDDEFLVSESNSRAVQQLEHWASWPVMSVVLTGPRKSGRSLLARIFAAKSGGTIIDDAERQSETALFHAWNRAQETRHPLVIVADAAPPEWTVKLADLRSRLTASPIAKIGAPDDVLMQALFERMFLRRGLDARPDLIQWLLARVERSHIALLRAVDALDQEVMERRKRLSIPLARATLSEIGLITDRAPESHPPIPLTPKIQTKASHDPSRPYRAP</sequence>
<keyword evidence="4" id="KW-1185">Reference proteome</keyword>
<dbReference type="KEGG" id="spap:H3Z74_08975"/>
<reference evidence="3 4" key="1">
    <citation type="submission" date="2020-09" db="EMBL/GenBank/DDBJ databases">
        <title>Sphingomonas sp., a new species isolated from pork steak.</title>
        <authorList>
            <person name="Heidler von Heilborn D."/>
        </authorList>
    </citation>
    <scope>NUCLEOTIDE SEQUENCE [LARGE SCALE GENOMIC DNA]</scope>
    <source>
        <strain evidence="4">S8-3T</strain>
    </source>
</reference>
<dbReference type="InterPro" id="IPR055199">
    <property type="entry name" value="Hda_lid"/>
</dbReference>
<dbReference type="Gene3D" id="3.40.50.300">
    <property type="entry name" value="P-loop containing nucleotide triphosphate hydrolases"/>
    <property type="match status" value="1"/>
</dbReference>
<gene>
    <name evidence="3" type="ORF">H3Z74_08975</name>
</gene>
<proteinExistence type="predicted"/>
<dbReference type="AlphaFoldDB" id="A0A7H0LNK6"/>